<dbReference type="Pfam" id="PF08613">
    <property type="entry name" value="Cyclin"/>
    <property type="match status" value="1"/>
</dbReference>
<organism evidence="2 3">
    <name type="scientific">Coemansia erecta</name>
    <dbReference type="NCBI Taxonomy" id="147472"/>
    <lineage>
        <taxon>Eukaryota</taxon>
        <taxon>Fungi</taxon>
        <taxon>Fungi incertae sedis</taxon>
        <taxon>Zoopagomycota</taxon>
        <taxon>Kickxellomycotina</taxon>
        <taxon>Kickxellomycetes</taxon>
        <taxon>Kickxellales</taxon>
        <taxon>Kickxellaceae</taxon>
        <taxon>Coemansia</taxon>
    </lineage>
</organism>
<dbReference type="InterPro" id="IPR013922">
    <property type="entry name" value="Cyclin_PHO80-like"/>
</dbReference>
<dbReference type="Proteomes" id="UP001149813">
    <property type="component" value="Unassembled WGS sequence"/>
</dbReference>
<sequence length="402" mass="43197">MNPITYSNEQLSLVVARTFAKLWMPRGSGLLQPFRKFCYELLCATQIATPIVMLALLYMNKFKQRFPGLHGGIGSEYRMVVVALMLASKFLEDNTFTTQTWSEVSNLTAKELTIMQREFLMALEHRLHVPKTEYDAWLVQVQTIVLGGNQGFNGIVLPSPPVDFQVVPSPVATQFHEPPTFDMMLTPPSKRMRPSAIASAVTYPAYYSSSSASQTPTRARPVLEPISIPSQSLFVPPTQQYTPPMTSSGFAQSEFTFQVPASTGMAMPLPVASSQQQSMVFAPQHALKAAYGAADIGYGVSSAGTVLPPAIPVQHFAAPGPVSAGGAYANGNGFVGGFYDKAQSAVVPSVPSNASAYVQQYPASNYAAVAAALATQYPSVYYGTPGFFPGAASTFPIHTYGA</sequence>
<keyword evidence="1" id="KW-0472">Membrane</keyword>
<dbReference type="AlphaFoldDB" id="A0A9W7XXC2"/>
<dbReference type="SUPFAM" id="SSF47954">
    <property type="entry name" value="Cyclin-like"/>
    <property type="match status" value="1"/>
</dbReference>
<comment type="caution">
    <text evidence="2">The sequence shown here is derived from an EMBL/GenBank/DDBJ whole genome shotgun (WGS) entry which is preliminary data.</text>
</comment>
<name>A0A9W7XXC2_9FUNG</name>
<keyword evidence="3" id="KW-1185">Reference proteome</keyword>
<dbReference type="GO" id="GO:0000307">
    <property type="term" value="C:cyclin-dependent protein kinase holoenzyme complex"/>
    <property type="evidence" value="ECO:0007669"/>
    <property type="project" value="TreeGrafter"/>
</dbReference>
<evidence type="ECO:0008006" key="4">
    <source>
        <dbReference type="Google" id="ProtNLM"/>
    </source>
</evidence>
<dbReference type="PANTHER" id="PTHR15615">
    <property type="match status" value="1"/>
</dbReference>
<dbReference type="PANTHER" id="PTHR15615:SF27">
    <property type="entry name" value="PHO85 CYCLIN CLG1"/>
    <property type="match status" value="1"/>
</dbReference>
<dbReference type="Gene3D" id="1.10.472.10">
    <property type="entry name" value="Cyclin-like"/>
    <property type="match status" value="1"/>
</dbReference>
<dbReference type="OrthoDB" id="244495at2759"/>
<dbReference type="GO" id="GO:0019901">
    <property type="term" value="F:protein kinase binding"/>
    <property type="evidence" value="ECO:0007669"/>
    <property type="project" value="InterPro"/>
</dbReference>
<reference evidence="2" key="1">
    <citation type="submission" date="2022-07" db="EMBL/GenBank/DDBJ databases">
        <title>Phylogenomic reconstructions and comparative analyses of Kickxellomycotina fungi.</title>
        <authorList>
            <person name="Reynolds N.K."/>
            <person name="Stajich J.E."/>
            <person name="Barry K."/>
            <person name="Grigoriev I.V."/>
            <person name="Crous P."/>
            <person name="Smith M.E."/>
        </authorList>
    </citation>
    <scope>NUCLEOTIDE SEQUENCE</scope>
    <source>
        <strain evidence="2">NBRC 32514</strain>
    </source>
</reference>
<gene>
    <name evidence="2" type="ORF">LPJ53_004640</name>
</gene>
<feature type="transmembrane region" description="Helical" evidence="1">
    <location>
        <begin position="39"/>
        <end position="59"/>
    </location>
</feature>
<keyword evidence="1" id="KW-1133">Transmembrane helix</keyword>
<evidence type="ECO:0000313" key="2">
    <source>
        <dbReference type="EMBL" id="KAJ1720755.1"/>
    </source>
</evidence>
<dbReference type="GO" id="GO:0005634">
    <property type="term" value="C:nucleus"/>
    <property type="evidence" value="ECO:0007669"/>
    <property type="project" value="TreeGrafter"/>
</dbReference>
<dbReference type="InterPro" id="IPR036915">
    <property type="entry name" value="Cyclin-like_sf"/>
</dbReference>
<protein>
    <recommendedName>
        <fullName evidence="4">Cyclin N-terminal domain-containing protein</fullName>
    </recommendedName>
</protein>
<dbReference type="EMBL" id="JANBOJ010000227">
    <property type="protein sequence ID" value="KAJ1720755.1"/>
    <property type="molecule type" value="Genomic_DNA"/>
</dbReference>
<accession>A0A9W7XXC2</accession>
<evidence type="ECO:0000313" key="3">
    <source>
        <dbReference type="Proteomes" id="UP001149813"/>
    </source>
</evidence>
<evidence type="ECO:0000256" key="1">
    <source>
        <dbReference type="SAM" id="Phobius"/>
    </source>
</evidence>
<keyword evidence="1" id="KW-0812">Transmembrane</keyword>
<dbReference type="GO" id="GO:0016538">
    <property type="term" value="F:cyclin-dependent protein serine/threonine kinase regulator activity"/>
    <property type="evidence" value="ECO:0007669"/>
    <property type="project" value="TreeGrafter"/>
</dbReference>
<dbReference type="CDD" id="cd20557">
    <property type="entry name" value="CYCLIN_ScPCL1-like"/>
    <property type="match status" value="1"/>
</dbReference>
<proteinExistence type="predicted"/>